<organism evidence="2 3">
    <name type="scientific">Puccinia striiformis</name>
    <dbReference type="NCBI Taxonomy" id="27350"/>
    <lineage>
        <taxon>Eukaryota</taxon>
        <taxon>Fungi</taxon>
        <taxon>Dikarya</taxon>
        <taxon>Basidiomycota</taxon>
        <taxon>Pucciniomycotina</taxon>
        <taxon>Pucciniomycetes</taxon>
        <taxon>Pucciniales</taxon>
        <taxon>Pucciniaceae</taxon>
        <taxon>Puccinia</taxon>
    </lineage>
</organism>
<feature type="non-terminal residue" evidence="2">
    <location>
        <position position="1"/>
    </location>
</feature>
<keyword evidence="3" id="KW-1185">Reference proteome</keyword>
<accession>A0A2S4VAI1</accession>
<dbReference type="AlphaFoldDB" id="A0A2S4VAI1"/>
<dbReference type="VEuPathDB" id="FungiDB:PSTT_08927"/>
<protein>
    <submittedName>
        <fullName evidence="2">Uncharacterized protein</fullName>
    </submittedName>
</protein>
<feature type="region of interest" description="Disordered" evidence="1">
    <location>
        <begin position="512"/>
        <end position="531"/>
    </location>
</feature>
<feature type="compositionally biased region" description="Polar residues" evidence="1">
    <location>
        <begin position="246"/>
        <end position="255"/>
    </location>
</feature>
<dbReference type="EMBL" id="PKSL01000085">
    <property type="protein sequence ID" value="POW06539.1"/>
    <property type="molecule type" value="Genomic_DNA"/>
</dbReference>
<evidence type="ECO:0000256" key="1">
    <source>
        <dbReference type="SAM" id="MobiDB-lite"/>
    </source>
</evidence>
<reference evidence="2" key="1">
    <citation type="submission" date="2017-12" db="EMBL/GenBank/DDBJ databases">
        <title>Gene loss provides genomic basis for host adaptation in cereal stripe rust fungi.</title>
        <authorList>
            <person name="Xia C."/>
        </authorList>
    </citation>
    <scope>NUCLEOTIDE SEQUENCE [LARGE SCALE GENOMIC DNA]</scope>
    <source>
        <strain evidence="2">93-210</strain>
    </source>
</reference>
<feature type="region of interest" description="Disordered" evidence="1">
    <location>
        <begin position="417"/>
        <end position="467"/>
    </location>
</feature>
<feature type="region of interest" description="Disordered" evidence="1">
    <location>
        <begin position="111"/>
        <end position="284"/>
    </location>
</feature>
<dbReference type="VEuPathDB" id="FungiDB:PSHT_09064"/>
<feature type="compositionally biased region" description="Polar residues" evidence="1">
    <location>
        <begin position="143"/>
        <end position="155"/>
    </location>
</feature>
<evidence type="ECO:0000313" key="3">
    <source>
        <dbReference type="Proteomes" id="UP000239156"/>
    </source>
</evidence>
<feature type="compositionally biased region" description="Polar residues" evidence="1">
    <location>
        <begin position="515"/>
        <end position="531"/>
    </location>
</feature>
<gene>
    <name evidence="2" type="ORF">PSTT_08927</name>
</gene>
<comment type="caution">
    <text evidence="2">The sequence shown here is derived from an EMBL/GenBank/DDBJ whole genome shotgun (WGS) entry which is preliminary data.</text>
</comment>
<proteinExistence type="predicted"/>
<evidence type="ECO:0000313" key="2">
    <source>
        <dbReference type="EMBL" id="POW06539.1"/>
    </source>
</evidence>
<feature type="compositionally biased region" description="Basic residues" evidence="1">
    <location>
        <begin position="441"/>
        <end position="451"/>
    </location>
</feature>
<dbReference type="VEuPathDB" id="FungiDB:PSHT_09063"/>
<sequence>SRSHRPIAAGQKMRCLDGKFNAKSQSSSLLEPVTLTHQQINGYVKPSGQDDTIPIAFIGVTPAVEVIPAYLVRDCMVAFYAPVAPVAPIAPVAPAEHNRNQRLSAPAPPFELIASKSSSDPAASRATGQGTGAEPKLEEGNSRRPNNSPKISQEVENMGSDGSPKTNFPKSGHRIPTQQASGTAPGESNRVARNTPATHPTDMGEWGKGPPQQKSTWADRLAVSESTEKPNGPMLRSGKTEKLPNFASQIPSKKFQSVAPPKSETTKPVSGVSPIQPPVSNGGWEKVSKKKAAKFNKPTTLDLIQNGFHRADQELDQAHKITMASSPQKMIHLPTKLRTVALFLFLKMTQRIYYIIFPGKRMMRKLNLGKLRQKRIKHSKTRSMNFLHRNKSMGVEQDIMGNFDLLESFLAGSRPSGGIKIGKGPSEQKGEQLGKAQKSTSSKKPKGKKKVLPPTEKNQENGVNEEVTLPVEISVGSNPSLAESSVGQMFKEIFSHPERFAVQAIDQSWERYKAPSTSKLNEPNQETRSIN</sequence>
<dbReference type="Proteomes" id="UP000239156">
    <property type="component" value="Unassembled WGS sequence"/>
</dbReference>
<name>A0A2S4VAI1_9BASI</name>